<accession>A0ABD0V8M1</accession>
<dbReference type="Proteomes" id="UP001552299">
    <property type="component" value="Unassembled WGS sequence"/>
</dbReference>
<keyword evidence="1" id="KW-0812">Transmembrane</keyword>
<keyword evidence="1" id="KW-0472">Membrane</keyword>
<reference evidence="2 3" key="1">
    <citation type="journal article" date="2024" name="Plant Biotechnol. J.">
        <title>Dendrobium thyrsiflorum genome and its molecular insights into genes involved in important horticultural traits.</title>
        <authorList>
            <person name="Chen B."/>
            <person name="Wang J.Y."/>
            <person name="Zheng P.J."/>
            <person name="Li K.L."/>
            <person name="Liang Y.M."/>
            <person name="Chen X.F."/>
            <person name="Zhang C."/>
            <person name="Zhao X."/>
            <person name="He X."/>
            <person name="Zhang G.Q."/>
            <person name="Liu Z.J."/>
            <person name="Xu Q."/>
        </authorList>
    </citation>
    <scope>NUCLEOTIDE SEQUENCE [LARGE SCALE GENOMIC DNA]</scope>
    <source>
        <strain evidence="2">GZMU011</strain>
    </source>
</reference>
<proteinExistence type="predicted"/>
<keyword evidence="1" id="KW-1133">Transmembrane helix</keyword>
<sequence>MQKFFDYGEEFSSCLDLRANTAVIAQEWVRIRWNEADIRISRHDMSKKGVGEEVIIGEGGEKKSMAIAVFISYSNYFEVIIFPIPWIQPRSQLQRMRGNKRKGNVFGRKFAGKEEMFPVWRVVGVFWGSSPRSGVGKSTSRMVEVIRKIT</sequence>
<gene>
    <name evidence="2" type="ORF">M5K25_010879</name>
</gene>
<evidence type="ECO:0000256" key="1">
    <source>
        <dbReference type="SAM" id="Phobius"/>
    </source>
</evidence>
<feature type="transmembrane region" description="Helical" evidence="1">
    <location>
        <begin position="65"/>
        <end position="87"/>
    </location>
</feature>
<comment type="caution">
    <text evidence="2">The sequence shown here is derived from an EMBL/GenBank/DDBJ whole genome shotgun (WGS) entry which is preliminary data.</text>
</comment>
<evidence type="ECO:0000313" key="2">
    <source>
        <dbReference type="EMBL" id="KAL0918838.1"/>
    </source>
</evidence>
<organism evidence="2 3">
    <name type="scientific">Dendrobium thyrsiflorum</name>
    <name type="common">Pinecone-like raceme dendrobium</name>
    <name type="synonym">Orchid</name>
    <dbReference type="NCBI Taxonomy" id="117978"/>
    <lineage>
        <taxon>Eukaryota</taxon>
        <taxon>Viridiplantae</taxon>
        <taxon>Streptophyta</taxon>
        <taxon>Embryophyta</taxon>
        <taxon>Tracheophyta</taxon>
        <taxon>Spermatophyta</taxon>
        <taxon>Magnoliopsida</taxon>
        <taxon>Liliopsida</taxon>
        <taxon>Asparagales</taxon>
        <taxon>Orchidaceae</taxon>
        <taxon>Epidendroideae</taxon>
        <taxon>Malaxideae</taxon>
        <taxon>Dendrobiinae</taxon>
        <taxon>Dendrobium</taxon>
    </lineage>
</organism>
<name>A0ABD0V8M1_DENTH</name>
<evidence type="ECO:0000313" key="3">
    <source>
        <dbReference type="Proteomes" id="UP001552299"/>
    </source>
</evidence>
<keyword evidence="3" id="KW-1185">Reference proteome</keyword>
<dbReference type="AlphaFoldDB" id="A0ABD0V8M1"/>
<protein>
    <submittedName>
        <fullName evidence="2">Uncharacterized protein</fullName>
    </submittedName>
</protein>
<dbReference type="EMBL" id="JANQDX010000009">
    <property type="protein sequence ID" value="KAL0918838.1"/>
    <property type="molecule type" value="Genomic_DNA"/>
</dbReference>